<evidence type="ECO:0008006" key="4">
    <source>
        <dbReference type="Google" id="ProtNLM"/>
    </source>
</evidence>
<dbReference type="Gene3D" id="3.40.50.150">
    <property type="entry name" value="Vaccinia Virus protein VP39"/>
    <property type="match status" value="1"/>
</dbReference>
<protein>
    <recommendedName>
        <fullName evidence="4">Methyltransferase type 11 domain-containing protein</fullName>
    </recommendedName>
</protein>
<gene>
    <name evidence="2" type="ORF">DDE83_005915</name>
</gene>
<sequence>MFATDLPLEKEAETVGARRERKARERSTRASSIDTVSTARSSRASISTERELWWSAGFKKAKSIKPKILRPSTGQSGSSQKTAKSVSTVAERLELKKAGEYKDPALQPSWTYTSTISATLPSGDTLHVQDHTEVQELEGGEISSRTDSADPDFSRGRKEVVTPVTGDSIDDVTQRASPASFVTSRSRASSSTPEPSDSASSSTADARGKGKTSPRPEEIVTPEIETLELHDSPQEKSAPTDNTRRVIQTSNGPLNVTNKRFSQWECLQPRGLPTGMQLKMPSQTTPTKVVMTNNSSMQRTRFQRFIRRMEGAGPKVILDRLKEDWQVSTSDGADEELVLEKQLWLLTGFQMQNIGRDKSTPKPECNTGRVLELYGNLSEVYQLSAMHPSQTVHFLTTKPQKHVPLPNNVSYLTVRKFGVVPLPYPEDYFSHIRASTLPSLVPSAKLPELFSECHKLLAPGGYLEIRIMDAAPVRKTAGPLMRTWIEDRLSVNLERLFRCSKPCSLVPVWLTDAGFEMAVQEDDQGMTLPCALDPDSATVDDELSTIIGRALWKDIWGSFVDDSPDEPKWWWEDEEIVQECIKRQTSLECKTIFAYKR</sequence>
<dbReference type="Proteomes" id="UP000249619">
    <property type="component" value="Unassembled WGS sequence"/>
</dbReference>
<dbReference type="EMBL" id="QGDH01000085">
    <property type="protein sequence ID" value="RAR08509.1"/>
    <property type="molecule type" value="Genomic_DNA"/>
</dbReference>
<organism evidence="2 3">
    <name type="scientific">Stemphylium lycopersici</name>
    <name type="common">Tomato gray leaf spot disease fungus</name>
    <name type="synonym">Thyrospora lycopersici</name>
    <dbReference type="NCBI Taxonomy" id="183478"/>
    <lineage>
        <taxon>Eukaryota</taxon>
        <taxon>Fungi</taxon>
        <taxon>Dikarya</taxon>
        <taxon>Ascomycota</taxon>
        <taxon>Pezizomycotina</taxon>
        <taxon>Dothideomycetes</taxon>
        <taxon>Pleosporomycetidae</taxon>
        <taxon>Pleosporales</taxon>
        <taxon>Pleosporineae</taxon>
        <taxon>Pleosporaceae</taxon>
        <taxon>Stemphylium</taxon>
    </lineage>
</organism>
<evidence type="ECO:0000256" key="1">
    <source>
        <dbReference type="SAM" id="MobiDB-lite"/>
    </source>
</evidence>
<proteinExistence type="predicted"/>
<keyword evidence="3" id="KW-1185">Reference proteome</keyword>
<evidence type="ECO:0000313" key="2">
    <source>
        <dbReference type="EMBL" id="RAR08509.1"/>
    </source>
</evidence>
<evidence type="ECO:0000313" key="3">
    <source>
        <dbReference type="Proteomes" id="UP000249619"/>
    </source>
</evidence>
<dbReference type="InterPro" id="IPR029063">
    <property type="entry name" value="SAM-dependent_MTases_sf"/>
</dbReference>
<feature type="compositionally biased region" description="Low complexity" evidence="1">
    <location>
        <begin position="29"/>
        <end position="41"/>
    </location>
</feature>
<feature type="compositionally biased region" description="Polar residues" evidence="1">
    <location>
        <begin position="235"/>
        <end position="254"/>
    </location>
</feature>
<feature type="region of interest" description="Disordered" evidence="1">
    <location>
        <begin position="65"/>
        <end position="86"/>
    </location>
</feature>
<name>A0A364N099_STELY</name>
<feature type="compositionally biased region" description="Polar residues" evidence="1">
    <location>
        <begin position="72"/>
        <end position="86"/>
    </location>
</feature>
<feature type="region of interest" description="Disordered" evidence="1">
    <location>
        <begin position="1"/>
        <end position="41"/>
    </location>
</feature>
<accession>A0A364N099</accession>
<dbReference type="AlphaFoldDB" id="A0A364N099"/>
<reference evidence="3" key="1">
    <citation type="submission" date="2018-05" db="EMBL/GenBank/DDBJ databases">
        <title>Draft genome sequence of Stemphylium lycopersici strain CIDEFI 213.</title>
        <authorList>
            <person name="Medina R."/>
            <person name="Franco M.E.E."/>
            <person name="Lucentini C.G."/>
            <person name="Saparrat M.C.N."/>
            <person name="Balatti P.A."/>
        </authorList>
    </citation>
    <scope>NUCLEOTIDE SEQUENCE [LARGE SCALE GENOMIC DNA]</scope>
    <source>
        <strain evidence="3">CIDEFI 213</strain>
    </source>
</reference>
<feature type="compositionally biased region" description="Low complexity" evidence="1">
    <location>
        <begin position="184"/>
        <end position="205"/>
    </location>
</feature>
<feature type="compositionally biased region" description="Basic and acidic residues" evidence="1">
    <location>
        <begin position="7"/>
        <end position="28"/>
    </location>
</feature>
<feature type="region of interest" description="Disordered" evidence="1">
    <location>
        <begin position="120"/>
        <end position="254"/>
    </location>
</feature>
<feature type="compositionally biased region" description="Polar residues" evidence="1">
    <location>
        <begin position="174"/>
        <end position="183"/>
    </location>
</feature>
<dbReference type="SUPFAM" id="SSF53335">
    <property type="entry name" value="S-adenosyl-L-methionine-dependent methyltransferases"/>
    <property type="match status" value="1"/>
</dbReference>
<comment type="caution">
    <text evidence="2">The sequence shown here is derived from an EMBL/GenBank/DDBJ whole genome shotgun (WGS) entry which is preliminary data.</text>
</comment>